<evidence type="ECO:0000256" key="5">
    <source>
        <dbReference type="ARBA" id="ARBA00022723"/>
    </source>
</evidence>
<dbReference type="InterPro" id="IPR016024">
    <property type="entry name" value="ARM-type_fold"/>
</dbReference>
<accession>A0A9N9A8X8</accession>
<dbReference type="Pfam" id="PF09127">
    <property type="entry name" value="Leuk-A4-hydro_C"/>
    <property type="match status" value="1"/>
</dbReference>
<dbReference type="InterPro" id="IPR001930">
    <property type="entry name" value="Peptidase_M1"/>
</dbReference>
<dbReference type="Pfam" id="PF01433">
    <property type="entry name" value="Peptidase_M1"/>
    <property type="match status" value="1"/>
</dbReference>
<protein>
    <recommendedName>
        <fullName evidence="12">Leukotriene A(4) hydrolase</fullName>
        <shortName evidence="12">LTA-4 hydrolase</shortName>
        <ecNumber evidence="12">3.3.2.10</ecNumber>
        <ecNumber evidence="12">3.4.11.-</ecNumber>
    </recommendedName>
</protein>
<feature type="binding site" evidence="11">
    <location>
        <position position="293"/>
    </location>
    <ligand>
        <name>Zn(2+)</name>
        <dbReference type="ChEBI" id="CHEBI:29105"/>
        <note>catalytic</note>
    </ligand>
</feature>
<evidence type="ECO:0000256" key="9">
    <source>
        <dbReference type="PIRSR" id="PIRSR612777-1"/>
    </source>
</evidence>
<keyword evidence="15" id="KW-1185">Reference proteome</keyword>
<dbReference type="InterPro" id="IPR042097">
    <property type="entry name" value="Aminopeptidase_N-like_N_sf"/>
</dbReference>
<dbReference type="GO" id="GO:0004301">
    <property type="term" value="F:epoxide hydrolase activity"/>
    <property type="evidence" value="ECO:0007669"/>
    <property type="project" value="UniProtKB-EC"/>
</dbReference>
<feature type="binding site" evidence="10">
    <location>
        <begin position="260"/>
        <end position="265"/>
    </location>
    <ligand>
        <name>a peptide</name>
        <dbReference type="ChEBI" id="CHEBI:60466"/>
    </ligand>
</feature>
<dbReference type="FunFam" id="1.25.40.320:FF:000001">
    <property type="entry name" value="Leukotriene A(4) hydrolase"/>
    <property type="match status" value="1"/>
</dbReference>
<feature type="binding site" evidence="10">
    <location>
        <begin position="132"/>
        <end position="134"/>
    </location>
    <ligand>
        <name>a peptide</name>
        <dbReference type="ChEBI" id="CHEBI:60466"/>
    </ligand>
</feature>
<dbReference type="AlphaFoldDB" id="A0A9N9A8X8"/>
<dbReference type="FunFam" id="3.30.2010.30:FF:000001">
    <property type="entry name" value="Leukotriene A(4) hydrolase"/>
    <property type="match status" value="1"/>
</dbReference>
<evidence type="ECO:0000256" key="11">
    <source>
        <dbReference type="PIRSR" id="PIRSR612777-3"/>
    </source>
</evidence>
<dbReference type="GO" id="GO:0006508">
    <property type="term" value="P:proteolysis"/>
    <property type="evidence" value="ECO:0007669"/>
    <property type="project" value="UniProtKB-KW"/>
</dbReference>
<dbReference type="Gene3D" id="3.30.2010.30">
    <property type="match status" value="1"/>
</dbReference>
<evidence type="ECO:0000256" key="7">
    <source>
        <dbReference type="ARBA" id="ARBA00022833"/>
    </source>
</evidence>
<dbReference type="PANTHER" id="PTHR45726:SF3">
    <property type="entry name" value="LEUKOTRIENE A-4 HYDROLASE"/>
    <property type="match status" value="1"/>
</dbReference>
<dbReference type="Gene3D" id="1.10.390.10">
    <property type="entry name" value="Neutral Protease Domain 2"/>
    <property type="match status" value="1"/>
</dbReference>
<dbReference type="NCBIfam" id="TIGR02411">
    <property type="entry name" value="leuko_A4_hydro"/>
    <property type="match status" value="1"/>
</dbReference>
<dbReference type="EC" id="3.3.2.10" evidence="12"/>
<comment type="similarity">
    <text evidence="2 12">Belongs to the peptidase M1 family.</text>
</comment>
<dbReference type="InterPro" id="IPR045357">
    <property type="entry name" value="Aminopeptidase_N-like_N"/>
</dbReference>
<evidence type="ECO:0000313" key="14">
    <source>
        <dbReference type="EMBL" id="CAG8521677.1"/>
    </source>
</evidence>
<evidence type="ECO:0000256" key="3">
    <source>
        <dbReference type="ARBA" id="ARBA00022490"/>
    </source>
</evidence>
<evidence type="ECO:0000256" key="12">
    <source>
        <dbReference type="RuleBase" id="RU361141"/>
    </source>
</evidence>
<dbReference type="PRINTS" id="PR00756">
    <property type="entry name" value="ALADIPTASE"/>
</dbReference>
<dbReference type="FunFam" id="1.10.390.10:FF:000003">
    <property type="entry name" value="Leukotriene A(4) hydrolase"/>
    <property type="match status" value="1"/>
</dbReference>
<keyword evidence="7 11" id="KW-0862">Zinc</keyword>
<dbReference type="GO" id="GO:0005829">
    <property type="term" value="C:cytosol"/>
    <property type="evidence" value="ECO:0007669"/>
    <property type="project" value="TreeGrafter"/>
</dbReference>
<dbReference type="Proteomes" id="UP000789508">
    <property type="component" value="Unassembled WGS sequence"/>
</dbReference>
<dbReference type="InterPro" id="IPR012777">
    <property type="entry name" value="LTA4H"/>
</dbReference>
<evidence type="ECO:0000256" key="1">
    <source>
        <dbReference type="ARBA" id="ARBA00004496"/>
    </source>
</evidence>
<dbReference type="InterPro" id="IPR038502">
    <property type="entry name" value="M1_LTA-4_hydro/amino_C_sf"/>
</dbReference>
<keyword evidence="3 12" id="KW-0963">Cytoplasm</keyword>
<dbReference type="EC" id="3.4.11.-" evidence="12"/>
<keyword evidence="4 12" id="KW-0645">Protease</keyword>
<dbReference type="SUPFAM" id="SSF48371">
    <property type="entry name" value="ARM repeat"/>
    <property type="match status" value="1"/>
</dbReference>
<dbReference type="SUPFAM" id="SSF63737">
    <property type="entry name" value="Leukotriene A4 hydrolase N-terminal domain"/>
    <property type="match status" value="1"/>
</dbReference>
<comment type="cofactor">
    <cofactor evidence="11 12">
        <name>Zn(2+)</name>
        <dbReference type="ChEBI" id="CHEBI:29105"/>
    </cofactor>
    <text evidence="11 12">Binds 1 zinc ion per subunit.</text>
</comment>
<dbReference type="SMART" id="SM01263">
    <property type="entry name" value="Leuk-A4-hydro_C"/>
    <property type="match status" value="1"/>
</dbReference>
<gene>
    <name evidence="14" type="ORF">ALEPTO_LOCUS4499</name>
</gene>
<proteinExistence type="inferred from homology"/>
<evidence type="ECO:0000256" key="6">
    <source>
        <dbReference type="ARBA" id="ARBA00022801"/>
    </source>
</evidence>
<keyword evidence="8 12" id="KW-0482">Metalloprotease</keyword>
<feature type="active site" description="Proton acceptor" evidence="9">
    <location>
        <position position="290"/>
    </location>
</feature>
<reference evidence="14" key="1">
    <citation type="submission" date="2021-06" db="EMBL/GenBank/DDBJ databases">
        <authorList>
            <person name="Kallberg Y."/>
            <person name="Tangrot J."/>
            <person name="Rosling A."/>
        </authorList>
    </citation>
    <scope>NUCLEOTIDE SEQUENCE</scope>
    <source>
        <strain evidence="14">FL130A</strain>
    </source>
</reference>
<dbReference type="GO" id="GO:0008270">
    <property type="term" value="F:zinc ion binding"/>
    <property type="evidence" value="ECO:0007669"/>
    <property type="project" value="InterPro"/>
</dbReference>
<feature type="binding site" evidence="11">
    <location>
        <position position="312"/>
    </location>
    <ligand>
        <name>Zn(2+)</name>
        <dbReference type="ChEBI" id="CHEBI:29105"/>
        <note>catalytic</note>
    </ligand>
</feature>
<dbReference type="PANTHER" id="PTHR45726">
    <property type="entry name" value="LEUKOTRIENE A-4 HYDROLASE"/>
    <property type="match status" value="1"/>
</dbReference>
<comment type="subcellular location">
    <subcellularLocation>
        <location evidence="1 12">Cytoplasm</location>
    </subcellularLocation>
</comment>
<name>A0A9N9A8X8_9GLOM</name>
<dbReference type="InterPro" id="IPR014782">
    <property type="entry name" value="Peptidase_M1_dom"/>
</dbReference>
<feature type="binding site" evidence="10">
    <location>
        <begin position="563"/>
        <end position="565"/>
    </location>
    <ligand>
        <name>a peptide</name>
        <dbReference type="ChEBI" id="CHEBI:60466"/>
    </ligand>
</feature>
<feature type="domain" description="Peptidase M1 leukotriene A4 hydrolase/aminopeptidase C-terminal" evidence="13">
    <location>
        <begin position="462"/>
        <end position="605"/>
    </location>
</feature>
<dbReference type="InterPro" id="IPR049980">
    <property type="entry name" value="LTA4H_cat"/>
</dbReference>
<dbReference type="SUPFAM" id="SSF55486">
    <property type="entry name" value="Metalloproteases ('zincins'), catalytic domain"/>
    <property type="match status" value="1"/>
</dbReference>
<evidence type="ECO:0000256" key="4">
    <source>
        <dbReference type="ARBA" id="ARBA00022670"/>
    </source>
</evidence>
<dbReference type="GO" id="GO:0070006">
    <property type="term" value="F:metalloaminopeptidase activity"/>
    <property type="evidence" value="ECO:0007669"/>
    <property type="project" value="UniProtKB-ARBA"/>
</dbReference>
<dbReference type="OrthoDB" id="79562at2759"/>
<dbReference type="InterPro" id="IPR027268">
    <property type="entry name" value="Peptidase_M4/M1_CTD_sf"/>
</dbReference>
<comment type="catalytic activity">
    <reaction evidence="12">
        <text>an epoxide + H2O = an ethanediol</text>
        <dbReference type="Rhea" id="RHEA:19037"/>
        <dbReference type="ChEBI" id="CHEBI:15377"/>
        <dbReference type="ChEBI" id="CHEBI:32955"/>
        <dbReference type="ChEBI" id="CHEBI:140594"/>
        <dbReference type="EC" id="3.3.2.10"/>
    </reaction>
</comment>
<dbReference type="Gene3D" id="2.60.40.1730">
    <property type="entry name" value="tricorn interacting facor f3 domain"/>
    <property type="match status" value="1"/>
</dbReference>
<organism evidence="14 15">
    <name type="scientific">Ambispora leptoticha</name>
    <dbReference type="NCBI Taxonomy" id="144679"/>
    <lineage>
        <taxon>Eukaryota</taxon>
        <taxon>Fungi</taxon>
        <taxon>Fungi incertae sedis</taxon>
        <taxon>Mucoromycota</taxon>
        <taxon>Glomeromycotina</taxon>
        <taxon>Glomeromycetes</taxon>
        <taxon>Archaeosporales</taxon>
        <taxon>Ambisporaceae</taxon>
        <taxon>Ambispora</taxon>
    </lineage>
</organism>
<feature type="active site" description="Proton donor" evidence="9">
    <location>
        <position position="377"/>
    </location>
</feature>
<evidence type="ECO:0000313" key="15">
    <source>
        <dbReference type="Proteomes" id="UP000789508"/>
    </source>
</evidence>
<dbReference type="EMBL" id="CAJVPS010001043">
    <property type="protein sequence ID" value="CAG8521677.1"/>
    <property type="molecule type" value="Genomic_DNA"/>
</dbReference>
<keyword evidence="5 11" id="KW-0479">Metal-binding</keyword>
<dbReference type="InterPro" id="IPR034015">
    <property type="entry name" value="M1_LTA4H"/>
</dbReference>
<dbReference type="CDD" id="cd09599">
    <property type="entry name" value="M1_LTA4H"/>
    <property type="match status" value="1"/>
</dbReference>
<evidence type="ECO:0000256" key="10">
    <source>
        <dbReference type="PIRSR" id="PIRSR612777-2"/>
    </source>
</evidence>
<sequence length="606" mass="69766">MVNDPNSLSNTSDVQTTHIHLDLSVNFAKKILSGYVILDLLTLRKDVSEIILDTRDIDVRQVLLDEKPLKFHFAPSDEKFGSALHIELPENFAENKSFKLKLDYNTSPTCTAAQWLEPSQTCGKKYPYFFTQCQAIHARSLLPCQDTPAIKLTYSAHIRSPYQTLMSAIIVGEEDTGDGTKIYKFEQLTKIPSYLIALAIGNIKGKKIGPRSTVWTEPENLEASAWEFADTEKFIATGEDLLTPYEWGKYDLLVLPPSFPYGGMENPSLTFVTPTLLAGDRSLVDVVAHEISHSWMGNLVTSTNWEHFWLNEGWTVFVERKILGRLHGEKERQFQSIIGYRHLMDSIEKFGADNPLTALAPKLDGVDPDDSFSSVPYEKGFNFLYYIEKIVGGPQVFEPYMKAYVKQFMGRSITTDDWKDYLFKYMEENHGPEKKEALLKIDWDRWINAPGLPPVKNEFDQTFSKACSQLAKRWDDARNNDTFEGFSPNDIKDFNSNQKMVFLQRLFECPPFPYKAIEALDKVYNLTNVMNSEVRFWWQEVCLRTGYEPIFPHVVKFVTEQGRMKYVRPLYRSLNRCNSELAKKTFLENKSFYHPIAATMIERDIM</sequence>
<dbReference type="InterPro" id="IPR015211">
    <property type="entry name" value="Peptidase_M1_C"/>
</dbReference>
<dbReference type="Gene3D" id="1.25.40.320">
    <property type="entry name" value="Peptidase M1, leukotriene A4 hydrolase/aminopeptidase C-terminal domain"/>
    <property type="match status" value="1"/>
</dbReference>
<dbReference type="Pfam" id="PF17900">
    <property type="entry name" value="Peptidase_M1_N"/>
    <property type="match status" value="1"/>
</dbReference>
<dbReference type="FunFam" id="2.60.40.1730:FF:000004">
    <property type="entry name" value="Leukotriene A(4) hydrolase"/>
    <property type="match status" value="1"/>
</dbReference>
<evidence type="ECO:0000256" key="2">
    <source>
        <dbReference type="ARBA" id="ARBA00010136"/>
    </source>
</evidence>
<evidence type="ECO:0000256" key="8">
    <source>
        <dbReference type="ARBA" id="ARBA00023049"/>
    </source>
</evidence>
<comment type="caution">
    <text evidence="14">The sequence shown here is derived from an EMBL/GenBank/DDBJ whole genome shotgun (WGS) entry which is preliminary data.</text>
</comment>
<feature type="binding site" evidence="11">
    <location>
        <position position="289"/>
    </location>
    <ligand>
        <name>Zn(2+)</name>
        <dbReference type="ChEBI" id="CHEBI:29105"/>
        <note>catalytic</note>
    </ligand>
</feature>
<keyword evidence="6 12" id="KW-0378">Hydrolase</keyword>
<evidence type="ECO:0000259" key="13">
    <source>
        <dbReference type="SMART" id="SM01263"/>
    </source>
</evidence>